<name>X5GX51_9RICK</name>
<dbReference type="KEGG" id="nhm:NHE_0689"/>
<proteinExistence type="predicted"/>
<dbReference type="EMBL" id="CP007481">
    <property type="protein sequence ID" value="AHX11622.1"/>
    <property type="molecule type" value="Genomic_DNA"/>
</dbReference>
<protein>
    <submittedName>
        <fullName evidence="1">Uncharacterized protein</fullName>
    </submittedName>
</protein>
<accession>X5GX51</accession>
<evidence type="ECO:0000313" key="2">
    <source>
        <dbReference type="Proteomes" id="UP000023755"/>
    </source>
</evidence>
<gene>
    <name evidence="1" type="ORF">NHE_0689</name>
</gene>
<keyword evidence="2" id="KW-1185">Reference proteome</keyword>
<organism evidence="1 2">
    <name type="scientific">Neorickettsia helminthoeca str. Oregon</name>
    <dbReference type="NCBI Taxonomy" id="1286528"/>
    <lineage>
        <taxon>Bacteria</taxon>
        <taxon>Pseudomonadati</taxon>
        <taxon>Pseudomonadota</taxon>
        <taxon>Alphaproteobacteria</taxon>
        <taxon>Rickettsiales</taxon>
        <taxon>Anaplasmataceae</taxon>
        <taxon>Neorickettsia</taxon>
    </lineage>
</organism>
<dbReference type="HOGENOM" id="CLU_157209_0_0_5"/>
<evidence type="ECO:0000313" key="1">
    <source>
        <dbReference type="EMBL" id="AHX11622.1"/>
    </source>
</evidence>
<dbReference type="Proteomes" id="UP000023755">
    <property type="component" value="Chromosome"/>
</dbReference>
<sequence>MEEGDHREYHKEKHEKIKAQYYRSIDLEQPNQRLEYDARIVGIAKPQGKWTSMVIRRNMQYMTTLKHLMGTNFSKIGIWQLRLKAQSLISQGMHRGRGK</sequence>
<reference evidence="1 2" key="1">
    <citation type="submission" date="2014-03" db="EMBL/GenBank/DDBJ databases">
        <title>Sequencing and Comparison of Genomes and Transcriptome Profiles of Human Ehrlichiosis Agents.</title>
        <authorList>
            <person name="Lin M."/>
            <person name="Daugherty S.C."/>
            <person name="Nagaraj S."/>
            <person name="Cheng Z."/>
            <person name="Xiong Q."/>
            <person name="Lin F.-Y."/>
            <person name="Sengamalay N."/>
            <person name="Ott S."/>
            <person name="Godinez A."/>
            <person name="Tallon L.J."/>
            <person name="Sadzewicz L."/>
            <person name="Fraser C.M."/>
            <person name="Dunning Hotopp J.C."/>
            <person name="Rikihisa Y."/>
        </authorList>
    </citation>
    <scope>NUCLEOTIDE SEQUENCE [LARGE SCALE GENOMIC DNA]</scope>
    <source>
        <strain evidence="1 2">Oregon</strain>
    </source>
</reference>
<dbReference type="AlphaFoldDB" id="X5GX51"/>